<dbReference type="GO" id="GO:0016787">
    <property type="term" value="F:hydrolase activity"/>
    <property type="evidence" value="ECO:0007669"/>
    <property type="project" value="UniProtKB-KW"/>
</dbReference>
<name>A0A1G8Q3C9_9RHOB</name>
<evidence type="ECO:0000259" key="3">
    <source>
        <dbReference type="Pfam" id="PF07859"/>
    </source>
</evidence>
<keyword evidence="2" id="KW-0378">Hydrolase</keyword>
<sequence>MHKLRLALALARVLMPDGIKRALYSGRLPQVDGRRIDASAQAVCDLVQLVRAPGAMPSLQESRAQIEMMAAKFDRPTPATVRKEDITLPGAAGPQPARVYTPAGVADDAPALLYLHGGGWVQGSIDSHDGLCGKLADWAGIRVISYDYRLAPEHKFPAGADDVLACYRALVSGETPVRIDASRLAVGGDSAGANLTAALMHDLGAGGMPLPAAQLLIYPAVDARLESQSMQSLKDQPLLPVVRIHWYLDQYLPETQDRLDPRVSPLFSPYLKGQPPAMIVAAGHDPLWDDGQTYVTALRDAGVPVEMAEFEGQVHAFASLTKVIPQGNDALRRSAAWLRKTLGAA</sequence>
<evidence type="ECO:0000313" key="4">
    <source>
        <dbReference type="EMBL" id="SDI99274.1"/>
    </source>
</evidence>
<comment type="similarity">
    <text evidence="1">Belongs to the 'GDXG' lipolytic enzyme family.</text>
</comment>
<dbReference type="PANTHER" id="PTHR48081:SF8">
    <property type="entry name" value="ALPHA_BETA HYDROLASE FOLD-3 DOMAIN-CONTAINING PROTEIN-RELATED"/>
    <property type="match status" value="1"/>
</dbReference>
<dbReference type="PROSITE" id="PS01173">
    <property type="entry name" value="LIPASE_GDXG_HIS"/>
    <property type="match status" value="1"/>
</dbReference>
<feature type="domain" description="Alpha/beta hydrolase fold-3" evidence="3">
    <location>
        <begin position="112"/>
        <end position="318"/>
    </location>
</feature>
<dbReference type="InterPro" id="IPR013094">
    <property type="entry name" value="AB_hydrolase_3"/>
</dbReference>
<dbReference type="PANTHER" id="PTHR48081">
    <property type="entry name" value="AB HYDROLASE SUPERFAMILY PROTEIN C4A8.06C"/>
    <property type="match status" value="1"/>
</dbReference>
<accession>A0A1G8Q3C9</accession>
<dbReference type="InterPro" id="IPR002168">
    <property type="entry name" value="Lipase_GDXG_HIS_AS"/>
</dbReference>
<reference evidence="4 5" key="1">
    <citation type="submission" date="2016-10" db="EMBL/GenBank/DDBJ databases">
        <authorList>
            <person name="de Groot N.N."/>
        </authorList>
    </citation>
    <scope>NUCLEOTIDE SEQUENCE [LARGE SCALE GENOMIC DNA]</scope>
    <source>
        <strain evidence="4 5">DSM 28010</strain>
    </source>
</reference>
<evidence type="ECO:0000256" key="2">
    <source>
        <dbReference type="ARBA" id="ARBA00022801"/>
    </source>
</evidence>
<evidence type="ECO:0000313" key="5">
    <source>
        <dbReference type="Proteomes" id="UP000199340"/>
    </source>
</evidence>
<dbReference type="STRING" id="490829.SAMN05421850_107101"/>
<dbReference type="SUPFAM" id="SSF53474">
    <property type="entry name" value="alpha/beta-Hydrolases"/>
    <property type="match status" value="1"/>
</dbReference>
<dbReference type="AlphaFoldDB" id="A0A1G8Q3C9"/>
<keyword evidence="5" id="KW-1185">Reference proteome</keyword>
<dbReference type="RefSeq" id="WP_090029268.1">
    <property type="nucleotide sequence ID" value="NZ_FNEB01000007.1"/>
</dbReference>
<proteinExistence type="inferred from homology"/>
<evidence type="ECO:0000256" key="1">
    <source>
        <dbReference type="ARBA" id="ARBA00010515"/>
    </source>
</evidence>
<gene>
    <name evidence="4" type="ORF">SAMN05421850_107101</name>
</gene>
<dbReference type="OrthoDB" id="9806180at2"/>
<dbReference type="Gene3D" id="3.40.50.1820">
    <property type="entry name" value="alpha/beta hydrolase"/>
    <property type="match status" value="1"/>
</dbReference>
<organism evidence="4 5">
    <name type="scientific">Lutimaribacter saemankumensis</name>
    <dbReference type="NCBI Taxonomy" id="490829"/>
    <lineage>
        <taxon>Bacteria</taxon>
        <taxon>Pseudomonadati</taxon>
        <taxon>Pseudomonadota</taxon>
        <taxon>Alphaproteobacteria</taxon>
        <taxon>Rhodobacterales</taxon>
        <taxon>Roseobacteraceae</taxon>
        <taxon>Lutimaribacter</taxon>
    </lineage>
</organism>
<dbReference type="Pfam" id="PF07859">
    <property type="entry name" value="Abhydrolase_3"/>
    <property type="match status" value="1"/>
</dbReference>
<dbReference type="InterPro" id="IPR029058">
    <property type="entry name" value="AB_hydrolase_fold"/>
</dbReference>
<dbReference type="Proteomes" id="UP000199340">
    <property type="component" value="Unassembled WGS sequence"/>
</dbReference>
<protein>
    <submittedName>
        <fullName evidence="4">Acetyl esterase</fullName>
    </submittedName>
</protein>
<dbReference type="EMBL" id="FNEB01000007">
    <property type="protein sequence ID" value="SDI99274.1"/>
    <property type="molecule type" value="Genomic_DNA"/>
</dbReference>
<dbReference type="InterPro" id="IPR050300">
    <property type="entry name" value="GDXG_lipolytic_enzyme"/>
</dbReference>